<dbReference type="Proteomes" id="UP000003730">
    <property type="component" value="Unassembled WGS sequence"/>
</dbReference>
<dbReference type="OrthoDB" id="1451325at2"/>
<gene>
    <name evidence="2" type="ORF">BZARG_2433</name>
</gene>
<name>G2EF60_9FLAO</name>
<feature type="chain" id="PRO_5003429559" description="Auto-transporter adhesin head GIN domain-containing protein" evidence="1">
    <location>
        <begin position="21"/>
        <end position="81"/>
    </location>
</feature>
<organism evidence="2 3">
    <name type="scientific">Bizionia argentinensis JUB59</name>
    <dbReference type="NCBI Taxonomy" id="1046627"/>
    <lineage>
        <taxon>Bacteria</taxon>
        <taxon>Pseudomonadati</taxon>
        <taxon>Bacteroidota</taxon>
        <taxon>Flavobacteriia</taxon>
        <taxon>Flavobacteriales</taxon>
        <taxon>Flavobacteriaceae</taxon>
        <taxon>Bizionia</taxon>
    </lineage>
</organism>
<evidence type="ECO:0008006" key="4">
    <source>
        <dbReference type="Google" id="ProtNLM"/>
    </source>
</evidence>
<feature type="signal peptide" evidence="1">
    <location>
        <begin position="1"/>
        <end position="20"/>
    </location>
</feature>
<protein>
    <recommendedName>
        <fullName evidence="4">Auto-transporter adhesin head GIN domain-containing protein</fullName>
    </recommendedName>
</protein>
<proteinExistence type="predicted"/>
<accession>G2EF60</accession>
<comment type="caution">
    <text evidence="2">The sequence shown here is derived from an EMBL/GenBank/DDBJ whole genome shotgun (WGS) entry which is preliminary data.</text>
</comment>
<dbReference type="AlphaFoldDB" id="G2EF60"/>
<dbReference type="STRING" id="1046627.BZARG_2433"/>
<evidence type="ECO:0000313" key="2">
    <source>
        <dbReference type="EMBL" id="EGV42945.1"/>
    </source>
</evidence>
<evidence type="ECO:0000313" key="3">
    <source>
        <dbReference type="Proteomes" id="UP000003730"/>
    </source>
</evidence>
<dbReference type="RefSeq" id="WP_008638168.1">
    <property type="nucleotide sequence ID" value="NZ_AFXZ01000037.1"/>
</dbReference>
<dbReference type="EMBL" id="AFXZ01000037">
    <property type="protein sequence ID" value="EGV42945.1"/>
    <property type="molecule type" value="Genomic_DNA"/>
</dbReference>
<evidence type="ECO:0000256" key="1">
    <source>
        <dbReference type="SAM" id="SignalP"/>
    </source>
</evidence>
<sequence>MKQFLLVGFFTLLSLASMQAETSNKKEVIENSEPVSELFIELKTNSFKVSAKKKDILIEKIQLKLNGKINLFVLKERRVFC</sequence>
<keyword evidence="1" id="KW-0732">Signal</keyword>
<reference evidence="2 3" key="1">
    <citation type="journal article" date="2008" name="Int. J. Syst. Evol. Microbiol.">
        <title>Bizionia argentinensis sp. nov., isolated from surface marine water in Antarctica.</title>
        <authorList>
            <person name="Bercovich A."/>
            <person name="Vazquez S.C."/>
            <person name="Yankilevich P."/>
            <person name="Coria S.H."/>
            <person name="Foti M."/>
            <person name="Hernandez E."/>
            <person name="Vidal A."/>
            <person name="Ruberto L."/>
            <person name="Melo C."/>
            <person name="Marenssi S."/>
            <person name="Criscuolo M."/>
            <person name="Memoli M."/>
            <person name="Arguelles M."/>
            <person name="Mac Cormack W.P."/>
        </authorList>
    </citation>
    <scope>NUCLEOTIDE SEQUENCE [LARGE SCALE GENOMIC DNA]</scope>
    <source>
        <strain evidence="2 3">JUB59</strain>
    </source>
</reference>
<keyword evidence="3" id="KW-1185">Reference proteome</keyword>